<evidence type="ECO:0000313" key="2">
    <source>
        <dbReference type="Proteomes" id="UP000271098"/>
    </source>
</evidence>
<evidence type="ECO:0000313" key="1">
    <source>
        <dbReference type="EMBL" id="VDN37667.1"/>
    </source>
</evidence>
<gene>
    <name evidence="1" type="ORF">GPUH_LOCUS21175</name>
</gene>
<keyword evidence="2" id="KW-1185">Reference proteome</keyword>
<dbReference type="Proteomes" id="UP000271098">
    <property type="component" value="Unassembled WGS sequence"/>
</dbReference>
<proteinExistence type="predicted"/>
<organism evidence="3">
    <name type="scientific">Gongylonema pulchrum</name>
    <dbReference type="NCBI Taxonomy" id="637853"/>
    <lineage>
        <taxon>Eukaryota</taxon>
        <taxon>Metazoa</taxon>
        <taxon>Ecdysozoa</taxon>
        <taxon>Nematoda</taxon>
        <taxon>Chromadorea</taxon>
        <taxon>Rhabditida</taxon>
        <taxon>Spirurina</taxon>
        <taxon>Spiruromorpha</taxon>
        <taxon>Spiruroidea</taxon>
        <taxon>Gongylonematidae</taxon>
        <taxon>Gongylonema</taxon>
    </lineage>
</organism>
<dbReference type="AlphaFoldDB" id="A0A183EJN3"/>
<evidence type="ECO:0000313" key="3">
    <source>
        <dbReference type="WBParaSite" id="GPUH_0002119901-mRNA-1"/>
    </source>
</evidence>
<dbReference type="EMBL" id="UYRT01091987">
    <property type="protein sequence ID" value="VDN37667.1"/>
    <property type="molecule type" value="Genomic_DNA"/>
</dbReference>
<reference evidence="3" key="1">
    <citation type="submission" date="2016-06" db="UniProtKB">
        <authorList>
            <consortium name="WormBaseParasite"/>
        </authorList>
    </citation>
    <scope>IDENTIFICATION</scope>
</reference>
<name>A0A183EJN3_9BILA</name>
<sequence>MRRDEPSQIEIWSISLIFSSDAGQVAIPNLKANPRVAFFVNGGDIRKYSENKCQNQFAIDKFVECPLIRGLLANKSNLPGLLAALTSKYANRQFTIEMNAQLTEGLFVLLAELNP</sequence>
<accession>A0A183EJN3</accession>
<protein>
    <submittedName>
        <fullName evidence="3">Putative_PNPOx domain-containing protein</fullName>
    </submittedName>
</protein>
<dbReference type="WBParaSite" id="GPUH_0002119901-mRNA-1">
    <property type="protein sequence ID" value="GPUH_0002119901-mRNA-1"/>
    <property type="gene ID" value="GPUH_0002119901"/>
</dbReference>
<reference evidence="1 2" key="2">
    <citation type="submission" date="2018-11" db="EMBL/GenBank/DDBJ databases">
        <authorList>
            <consortium name="Pathogen Informatics"/>
        </authorList>
    </citation>
    <scope>NUCLEOTIDE SEQUENCE [LARGE SCALE GENOMIC DNA]</scope>
</reference>